<comment type="caution">
    <text evidence="6">The sequence shown here is derived from an EMBL/GenBank/DDBJ whole genome shotgun (WGS) entry which is preliminary data.</text>
</comment>
<organism evidence="6 7">
    <name type="scientific">Apiospora arundinis</name>
    <dbReference type="NCBI Taxonomy" id="335852"/>
    <lineage>
        <taxon>Eukaryota</taxon>
        <taxon>Fungi</taxon>
        <taxon>Dikarya</taxon>
        <taxon>Ascomycota</taxon>
        <taxon>Pezizomycotina</taxon>
        <taxon>Sordariomycetes</taxon>
        <taxon>Xylariomycetidae</taxon>
        <taxon>Amphisphaeriales</taxon>
        <taxon>Apiosporaceae</taxon>
        <taxon>Apiospora</taxon>
    </lineage>
</organism>
<accession>A0ABR2HNG3</accession>
<comment type="catalytic activity">
    <reaction evidence="5">
        <text>hydrogencarbonate + H(+) = CO2 + H2O</text>
        <dbReference type="Rhea" id="RHEA:10748"/>
        <dbReference type="ChEBI" id="CHEBI:15377"/>
        <dbReference type="ChEBI" id="CHEBI:15378"/>
        <dbReference type="ChEBI" id="CHEBI:16526"/>
        <dbReference type="ChEBI" id="CHEBI:17544"/>
        <dbReference type="EC" id="4.2.1.1"/>
    </reaction>
</comment>
<sequence>MPPTSHIMASPNQQNLKKKNAEYSEKFKNGDLKLPPWKKYAVITCMDARIDPAAAFGIDLGDAHVIRNAGACAKDALRSIVISQQLLGTREILVVKHTDCGMLTFTNDDIREVVKKELPPAAAVELATLDFLPFPEVEQAVRDDLAFLKQTTTIREDTVVSGWVYDVKSGAVKPIAPA</sequence>
<evidence type="ECO:0000256" key="4">
    <source>
        <dbReference type="ARBA" id="ARBA00022833"/>
    </source>
</evidence>
<name>A0ABR2HNG3_9PEZI</name>
<evidence type="ECO:0000256" key="2">
    <source>
        <dbReference type="ARBA" id="ARBA00006217"/>
    </source>
</evidence>
<evidence type="ECO:0000313" key="7">
    <source>
        <dbReference type="Proteomes" id="UP001390339"/>
    </source>
</evidence>
<evidence type="ECO:0000256" key="1">
    <source>
        <dbReference type="ARBA" id="ARBA00001947"/>
    </source>
</evidence>
<comment type="similarity">
    <text evidence="2 5">Belongs to the beta-class carbonic anhydrase family.</text>
</comment>
<dbReference type="EMBL" id="JAPCWZ010000010">
    <property type="protein sequence ID" value="KAK8849137.1"/>
    <property type="molecule type" value="Genomic_DNA"/>
</dbReference>
<dbReference type="PANTHER" id="PTHR43175">
    <property type="entry name" value="CARBONIC ANHYDRASE"/>
    <property type="match status" value="1"/>
</dbReference>
<dbReference type="SUPFAM" id="SSF53056">
    <property type="entry name" value="beta-carbonic anhydrase, cab"/>
    <property type="match status" value="1"/>
</dbReference>
<dbReference type="Pfam" id="PF00484">
    <property type="entry name" value="Pro_CA"/>
    <property type="match status" value="1"/>
</dbReference>
<gene>
    <name evidence="6" type="ORF">PGQ11_015617</name>
</gene>
<dbReference type="PANTHER" id="PTHR43175:SF3">
    <property type="entry name" value="CARBON DISULFIDE HYDROLASE"/>
    <property type="match status" value="1"/>
</dbReference>
<proteinExistence type="inferred from homology"/>
<reference evidence="6 7" key="1">
    <citation type="journal article" date="2024" name="IMA Fungus">
        <title>Apiospora arundinis, a panoply of carbohydrate-active enzymes and secondary metabolites.</title>
        <authorList>
            <person name="Sorensen T."/>
            <person name="Petersen C."/>
            <person name="Muurmann A.T."/>
            <person name="Christiansen J.V."/>
            <person name="Brundto M.L."/>
            <person name="Overgaard C.K."/>
            <person name="Boysen A.T."/>
            <person name="Wollenberg R.D."/>
            <person name="Larsen T.O."/>
            <person name="Sorensen J.L."/>
            <person name="Nielsen K.L."/>
            <person name="Sondergaard T.E."/>
        </authorList>
    </citation>
    <scope>NUCLEOTIDE SEQUENCE [LARGE SCALE GENOMIC DNA]</scope>
    <source>
        <strain evidence="6 7">AAU 773</strain>
    </source>
</reference>
<evidence type="ECO:0000256" key="5">
    <source>
        <dbReference type="RuleBase" id="RU003956"/>
    </source>
</evidence>
<dbReference type="Gene3D" id="3.40.1050.10">
    <property type="entry name" value="Carbonic anhydrase"/>
    <property type="match status" value="1"/>
</dbReference>
<dbReference type="InterPro" id="IPR001765">
    <property type="entry name" value="Carbonic_anhydrase"/>
</dbReference>
<keyword evidence="3" id="KW-0479">Metal-binding</keyword>
<keyword evidence="5" id="KW-0456">Lyase</keyword>
<dbReference type="InterPro" id="IPR036874">
    <property type="entry name" value="Carbonic_anhydrase_sf"/>
</dbReference>
<keyword evidence="4 5" id="KW-0862">Zinc</keyword>
<comment type="function">
    <text evidence="5">Reversible hydration of carbon dioxide.</text>
</comment>
<evidence type="ECO:0000313" key="6">
    <source>
        <dbReference type="EMBL" id="KAK8849137.1"/>
    </source>
</evidence>
<dbReference type="Proteomes" id="UP001390339">
    <property type="component" value="Unassembled WGS sequence"/>
</dbReference>
<dbReference type="SMART" id="SM00947">
    <property type="entry name" value="Pro_CA"/>
    <property type="match status" value="1"/>
</dbReference>
<keyword evidence="7" id="KW-1185">Reference proteome</keyword>
<evidence type="ECO:0000256" key="3">
    <source>
        <dbReference type="ARBA" id="ARBA00022723"/>
    </source>
</evidence>
<dbReference type="CDD" id="cd03379">
    <property type="entry name" value="beta_CA_cladeD"/>
    <property type="match status" value="1"/>
</dbReference>
<dbReference type="EC" id="4.2.1.1" evidence="5"/>
<comment type="cofactor">
    <cofactor evidence="1">
        <name>Zn(2+)</name>
        <dbReference type="ChEBI" id="CHEBI:29105"/>
    </cofactor>
</comment>
<protein>
    <recommendedName>
        <fullName evidence="5">Carbonic anhydrase</fullName>
        <ecNumber evidence="5">4.2.1.1</ecNumber>
    </recommendedName>
    <alternativeName>
        <fullName evidence="5">Carbonate dehydratase</fullName>
    </alternativeName>
</protein>